<dbReference type="PANTHER" id="PTHR43130:SF15">
    <property type="entry name" value="THIJ_PFPI FAMILY PROTEIN (AFU_ORTHOLOGUE AFUA_5G14240)"/>
    <property type="match status" value="1"/>
</dbReference>
<comment type="caution">
    <text evidence="2">The sequence shown here is derived from an EMBL/GenBank/DDBJ whole genome shotgun (WGS) entry which is preliminary data.</text>
</comment>
<dbReference type="Pfam" id="PF01965">
    <property type="entry name" value="DJ-1_PfpI"/>
    <property type="match status" value="1"/>
</dbReference>
<evidence type="ECO:0000259" key="1">
    <source>
        <dbReference type="Pfam" id="PF01965"/>
    </source>
</evidence>
<dbReference type="RefSeq" id="WP_202381586.1">
    <property type="nucleotide sequence ID" value="NZ_BAAAMA010000002.1"/>
</dbReference>
<evidence type="ECO:0000313" key="3">
    <source>
        <dbReference type="Proteomes" id="UP001646141"/>
    </source>
</evidence>
<dbReference type="Gene3D" id="3.40.50.880">
    <property type="match status" value="1"/>
</dbReference>
<organism evidence="2 3">
    <name type="scientific">Leucobacter chromiireducens subsp. chromiireducens</name>
    <dbReference type="NCBI Taxonomy" id="660067"/>
    <lineage>
        <taxon>Bacteria</taxon>
        <taxon>Bacillati</taxon>
        <taxon>Actinomycetota</taxon>
        <taxon>Actinomycetes</taxon>
        <taxon>Micrococcales</taxon>
        <taxon>Microbacteriaceae</taxon>
        <taxon>Leucobacter</taxon>
    </lineage>
</organism>
<dbReference type="InterPro" id="IPR052158">
    <property type="entry name" value="INH-QAR"/>
</dbReference>
<protein>
    <recommendedName>
        <fullName evidence="1">DJ-1/PfpI domain-containing protein</fullName>
    </recommendedName>
</protein>
<dbReference type="InterPro" id="IPR002818">
    <property type="entry name" value="DJ-1/PfpI"/>
</dbReference>
<name>A0ABS1SN16_9MICO</name>
<dbReference type="PANTHER" id="PTHR43130">
    <property type="entry name" value="ARAC-FAMILY TRANSCRIPTIONAL REGULATOR"/>
    <property type="match status" value="1"/>
</dbReference>
<reference evidence="2 3" key="1">
    <citation type="submission" date="2018-09" db="EMBL/GenBank/DDBJ databases">
        <title>Comparative genomics of Leucobacter spp.</title>
        <authorList>
            <person name="Reis A.C."/>
            <person name="Kolvenbach B.A."/>
            <person name="Corvini P.F.X."/>
            <person name="Nunes O.C."/>
        </authorList>
    </citation>
    <scope>NUCLEOTIDE SEQUENCE [LARGE SCALE GENOMIC DNA]</scope>
    <source>
        <strain evidence="2 3">L-1</strain>
    </source>
</reference>
<evidence type="ECO:0000313" key="2">
    <source>
        <dbReference type="EMBL" id="MBL3689557.1"/>
    </source>
</evidence>
<dbReference type="EMBL" id="QYAD01000002">
    <property type="protein sequence ID" value="MBL3689557.1"/>
    <property type="molecule type" value="Genomic_DNA"/>
</dbReference>
<dbReference type="SUPFAM" id="SSF52317">
    <property type="entry name" value="Class I glutamine amidotransferase-like"/>
    <property type="match status" value="1"/>
</dbReference>
<proteinExistence type="predicted"/>
<sequence length="126" mass="13371">MRHKIDVILFDGFELLDVFGPVEFFGALPKHYEITYVAEQPGPVRSSQGAEVIAEEPLSPARASVLLLIPGGAGTRRLVTDTRFLTALTERANHATVVTSVCTGSAVLAAAGMLTGYRATSNKQAA</sequence>
<feature type="domain" description="DJ-1/PfpI" evidence="1">
    <location>
        <begin position="4"/>
        <end position="124"/>
    </location>
</feature>
<gene>
    <name evidence="2" type="ORF">D3226_06240</name>
</gene>
<dbReference type="Proteomes" id="UP001646141">
    <property type="component" value="Unassembled WGS sequence"/>
</dbReference>
<dbReference type="InterPro" id="IPR029062">
    <property type="entry name" value="Class_I_gatase-like"/>
</dbReference>
<accession>A0ABS1SN16</accession>
<keyword evidence="3" id="KW-1185">Reference proteome</keyword>